<protein>
    <submittedName>
        <fullName evidence="2">Uncharacterized protein</fullName>
    </submittedName>
</protein>
<gene>
    <name evidence="2" type="ORF">K469DRAFT_527490</name>
</gene>
<accession>A0A6A6D5Y5</accession>
<organism evidence="2 3">
    <name type="scientific">Zopfia rhizophila CBS 207.26</name>
    <dbReference type="NCBI Taxonomy" id="1314779"/>
    <lineage>
        <taxon>Eukaryota</taxon>
        <taxon>Fungi</taxon>
        <taxon>Dikarya</taxon>
        <taxon>Ascomycota</taxon>
        <taxon>Pezizomycotina</taxon>
        <taxon>Dothideomycetes</taxon>
        <taxon>Dothideomycetes incertae sedis</taxon>
        <taxon>Zopfiaceae</taxon>
        <taxon>Zopfia</taxon>
    </lineage>
</organism>
<name>A0A6A6D5Y5_9PEZI</name>
<sequence length="68" mass="7729">YSMNGVVAYFVNEKGVNHTLFLLLILIVKSYYGVNIAESLLNVLKEYQIETWIGYFIVDNAPNNNTAL</sequence>
<keyword evidence="1" id="KW-1133">Transmembrane helix</keyword>
<feature type="non-terminal residue" evidence="2">
    <location>
        <position position="1"/>
    </location>
</feature>
<keyword evidence="1" id="KW-0812">Transmembrane</keyword>
<keyword evidence="1" id="KW-0472">Membrane</keyword>
<proteinExistence type="predicted"/>
<evidence type="ECO:0000313" key="3">
    <source>
        <dbReference type="Proteomes" id="UP000800200"/>
    </source>
</evidence>
<dbReference type="Proteomes" id="UP000800200">
    <property type="component" value="Unassembled WGS sequence"/>
</dbReference>
<dbReference type="OrthoDB" id="5141571at2759"/>
<dbReference type="AlphaFoldDB" id="A0A6A6D5Y5"/>
<feature type="non-terminal residue" evidence="2">
    <location>
        <position position="68"/>
    </location>
</feature>
<keyword evidence="3" id="KW-1185">Reference proteome</keyword>
<feature type="transmembrane region" description="Helical" evidence="1">
    <location>
        <begin position="20"/>
        <end position="41"/>
    </location>
</feature>
<evidence type="ECO:0000256" key="1">
    <source>
        <dbReference type="SAM" id="Phobius"/>
    </source>
</evidence>
<reference evidence="2" key="1">
    <citation type="journal article" date="2020" name="Stud. Mycol.">
        <title>101 Dothideomycetes genomes: a test case for predicting lifestyles and emergence of pathogens.</title>
        <authorList>
            <person name="Haridas S."/>
            <person name="Albert R."/>
            <person name="Binder M."/>
            <person name="Bloem J."/>
            <person name="Labutti K."/>
            <person name="Salamov A."/>
            <person name="Andreopoulos B."/>
            <person name="Baker S."/>
            <person name="Barry K."/>
            <person name="Bills G."/>
            <person name="Bluhm B."/>
            <person name="Cannon C."/>
            <person name="Castanera R."/>
            <person name="Culley D."/>
            <person name="Daum C."/>
            <person name="Ezra D."/>
            <person name="Gonzalez J."/>
            <person name="Henrissat B."/>
            <person name="Kuo A."/>
            <person name="Liang C."/>
            <person name="Lipzen A."/>
            <person name="Lutzoni F."/>
            <person name="Magnuson J."/>
            <person name="Mondo S."/>
            <person name="Nolan M."/>
            <person name="Ohm R."/>
            <person name="Pangilinan J."/>
            <person name="Park H.-J."/>
            <person name="Ramirez L."/>
            <person name="Alfaro M."/>
            <person name="Sun H."/>
            <person name="Tritt A."/>
            <person name="Yoshinaga Y."/>
            <person name="Zwiers L.-H."/>
            <person name="Turgeon B."/>
            <person name="Goodwin S."/>
            <person name="Spatafora J."/>
            <person name="Crous P."/>
            <person name="Grigoriev I."/>
        </authorList>
    </citation>
    <scope>NUCLEOTIDE SEQUENCE</scope>
    <source>
        <strain evidence="2">CBS 207.26</strain>
    </source>
</reference>
<evidence type="ECO:0000313" key="2">
    <source>
        <dbReference type="EMBL" id="KAF2174821.1"/>
    </source>
</evidence>
<dbReference type="EMBL" id="ML994766">
    <property type="protein sequence ID" value="KAF2174821.1"/>
    <property type="molecule type" value="Genomic_DNA"/>
</dbReference>